<keyword evidence="2" id="KW-0812">Transmembrane</keyword>
<evidence type="ECO:0000313" key="7">
    <source>
        <dbReference type="Proteomes" id="UP000039865"/>
    </source>
</evidence>
<evidence type="ECO:0000256" key="5">
    <source>
        <dbReference type="SAM" id="MobiDB-lite"/>
    </source>
</evidence>
<comment type="subcellular location">
    <subcellularLocation>
        <location evidence="1">Membrane</location>
        <topology evidence="1">Multi-pass membrane protein</topology>
    </subcellularLocation>
</comment>
<dbReference type="GO" id="GO:0016020">
    <property type="term" value="C:membrane"/>
    <property type="evidence" value="ECO:0007669"/>
    <property type="project" value="UniProtKB-SubCell"/>
</dbReference>
<accession>A0A077ZXV1</accession>
<reference evidence="6 7" key="1">
    <citation type="submission" date="2014-06" db="EMBL/GenBank/DDBJ databases">
        <authorList>
            <person name="Swart Estienne"/>
        </authorList>
    </citation>
    <scope>NUCLEOTIDE SEQUENCE [LARGE SCALE GENOMIC DNA]</scope>
    <source>
        <strain evidence="6 7">130c</strain>
    </source>
</reference>
<evidence type="ECO:0000256" key="3">
    <source>
        <dbReference type="ARBA" id="ARBA00022989"/>
    </source>
</evidence>
<evidence type="ECO:0000256" key="4">
    <source>
        <dbReference type="ARBA" id="ARBA00023136"/>
    </source>
</evidence>
<keyword evidence="7" id="KW-1185">Reference proteome</keyword>
<sequence length="845" mass="98397">MENYSSQSESINDDFNALQVTGDYSTPTPQDQENDEIMQFLELVNEKLSRLSIQPSVNPKLLNEDEIFSFLIETSTAYQEILEQLRENIKLDLFFNNDKVFVEENPIQNQGSVQTTSQDTSNAQQTANTGTPESFEFYKSSDIIEEFIREIVDQNMLLKIQEKYHAYLVYLSCLVEVDMCIIRAEIDQVLEILEEDYLGGSSYRLDIEKIGQQLKSFKDVKITTLQNKFIQIVDNRFEEKLVPLTEQYYRFLYQNQLKHIQSIVLEKCDALMTKILNQLTPNFDNSKQAQVQYNWDKQFHEFLQKFQIDIQFSKIQMDQLLYCVAGFISANLPCSQKRFMEIQIFLQNLAGLKSENEQQKLNQEIKEQMDNYRDKQSSFAKDMRIISGQQIQMLEKTQLMELVIFLYLGGTGSINQECEAQITKVDSSQRQMMLNFLKLLYKNQNQEYTMIMGSLENCLDSLQQEEVVTNEDFEIVQNFVIREHTSFNIGTYLIKKPSEKQALSEKCNNYIYQGNNLKIQQRTLVINKTLQKFFQICKKIDLYIPKVSLKKISSSEKNSKHVQIICSSMDGSDKQQSNLRWAGLLKCQENQNIDTYILNWNQTSLSQIFRQIIEFTVSTQIFNVQELEFSKKSNYLMKIIANLVKITRIFNPLNNINMIFKDAKKKAKQVGKMLACSLALGYPFLGKSISLIGFSFGCQVIQSCLKTLYDVGADDIIQNVTFICGTNQFNPAKSEKWEMIFSQVVNGKIKNLFSDKDVLLLFFKMTEKVNCVGNWRIFEKSQRNLKSIDNKKNQNNEALCMNAFKLRNYNISSMIKFGNTIKQISNQFYYQILLTELVTYTKIEK</sequence>
<evidence type="ECO:0000313" key="6">
    <source>
        <dbReference type="EMBL" id="CDW73356.1"/>
    </source>
</evidence>
<dbReference type="InterPro" id="IPR007941">
    <property type="entry name" value="DUF726"/>
</dbReference>
<dbReference type="AlphaFoldDB" id="A0A077ZXV1"/>
<evidence type="ECO:0008006" key="8">
    <source>
        <dbReference type="Google" id="ProtNLM"/>
    </source>
</evidence>
<keyword evidence="3" id="KW-1133">Transmembrane helix</keyword>
<proteinExistence type="predicted"/>
<dbReference type="Proteomes" id="UP000039865">
    <property type="component" value="Unassembled WGS sequence"/>
</dbReference>
<evidence type="ECO:0000256" key="2">
    <source>
        <dbReference type="ARBA" id="ARBA00022692"/>
    </source>
</evidence>
<dbReference type="EMBL" id="CCKQ01002263">
    <property type="protein sequence ID" value="CDW73356.1"/>
    <property type="molecule type" value="Genomic_DNA"/>
</dbReference>
<keyword evidence="4" id="KW-0472">Membrane</keyword>
<feature type="region of interest" description="Disordered" evidence="5">
    <location>
        <begin position="110"/>
        <end position="131"/>
    </location>
</feature>
<dbReference type="Pfam" id="PF05277">
    <property type="entry name" value="DUF726"/>
    <property type="match status" value="1"/>
</dbReference>
<dbReference type="InParanoid" id="A0A077ZXV1"/>
<dbReference type="PANTHER" id="PTHR17920:SF3">
    <property type="entry name" value="TRANSMEMBRANE AND COILED-COIL DOMAIN-CONTAINING PROTEIN 4"/>
    <property type="match status" value="1"/>
</dbReference>
<dbReference type="OrthoDB" id="277931at2759"/>
<name>A0A077ZXV1_STYLE</name>
<gene>
    <name evidence="6" type="primary">Contig9272.g9913</name>
    <name evidence="6" type="ORF">STYLEM_2332</name>
</gene>
<dbReference type="PANTHER" id="PTHR17920">
    <property type="entry name" value="TRANSMEMBRANE AND COILED-COIL DOMAIN-CONTAINING PROTEIN 4 TMCO4"/>
    <property type="match status" value="1"/>
</dbReference>
<evidence type="ECO:0000256" key="1">
    <source>
        <dbReference type="ARBA" id="ARBA00004141"/>
    </source>
</evidence>
<protein>
    <recommendedName>
        <fullName evidence="8">DUF726 domain-containing protein</fullName>
    </recommendedName>
</protein>
<organism evidence="6 7">
    <name type="scientific">Stylonychia lemnae</name>
    <name type="common">Ciliate</name>
    <dbReference type="NCBI Taxonomy" id="5949"/>
    <lineage>
        <taxon>Eukaryota</taxon>
        <taxon>Sar</taxon>
        <taxon>Alveolata</taxon>
        <taxon>Ciliophora</taxon>
        <taxon>Intramacronucleata</taxon>
        <taxon>Spirotrichea</taxon>
        <taxon>Stichotrichia</taxon>
        <taxon>Sporadotrichida</taxon>
        <taxon>Oxytrichidae</taxon>
        <taxon>Stylonychinae</taxon>
        <taxon>Stylonychia</taxon>
    </lineage>
</organism>